<comment type="similarity">
    <text evidence="1">Belongs to the 5'(3')-deoxyribonucleotidase family.</text>
</comment>
<dbReference type="STRING" id="313596.RB2501_10642"/>
<keyword evidence="4" id="KW-1185">Reference proteome</keyword>
<dbReference type="Gene3D" id="1.10.40.40">
    <property type="entry name" value="Deoxyribonucleotidase, domain 2"/>
    <property type="match status" value="1"/>
</dbReference>
<dbReference type="InterPro" id="IPR023214">
    <property type="entry name" value="HAD_sf"/>
</dbReference>
<evidence type="ECO:0000256" key="1">
    <source>
        <dbReference type="ARBA" id="ARBA00009589"/>
    </source>
</evidence>
<dbReference type="Gene3D" id="3.40.50.1000">
    <property type="entry name" value="HAD superfamily/HAD-like"/>
    <property type="match status" value="1"/>
</dbReference>
<dbReference type="eggNOG" id="COG4502">
    <property type="taxonomic scope" value="Bacteria"/>
</dbReference>
<feature type="active site" description="Proton donor" evidence="2">
    <location>
        <position position="24"/>
    </location>
</feature>
<protein>
    <submittedName>
        <fullName evidence="3">5'(3')-deoxyribonucleotidase</fullName>
    </submittedName>
</protein>
<dbReference type="Pfam" id="PF06941">
    <property type="entry name" value="NT5C"/>
    <property type="match status" value="1"/>
</dbReference>
<proteinExistence type="inferred from homology"/>
<accession>A4CM85</accession>
<dbReference type="HOGENOM" id="CLU_111510_0_0_10"/>
<dbReference type="SFLD" id="SFLDG01146">
    <property type="entry name" value="C1.2.2"/>
    <property type="match status" value="1"/>
</dbReference>
<feature type="active site" description="Nucleophile" evidence="2">
    <location>
        <position position="22"/>
    </location>
</feature>
<sequence>MIFRNILWYFAKNEIRMVVFVDMDEVLADTYGAHIERFNKRFGATLSREQCMGGEVWQQIPEHRETLWQHYFEPGFFRDLRPLPDSREVLEEIVSRHQVYIASAAMQFPDSLKEKHEWLDEHFPFIHWRNRILCGDKHILRGDVLIDDRSHNLEKFQGRSILFTSPHNIHTTGFERADNWQEVRAKLL</sequence>
<dbReference type="SFLD" id="SFLDG01126">
    <property type="entry name" value="C1.2:_Nucleotidase_Like"/>
    <property type="match status" value="1"/>
</dbReference>
<dbReference type="InterPro" id="IPR010708">
    <property type="entry name" value="5'(3')-deoxyribonucleotidase"/>
</dbReference>
<dbReference type="KEGG" id="rbi:RB2501_10642"/>
<evidence type="ECO:0000313" key="3">
    <source>
        <dbReference type="EMBL" id="EAR14777.1"/>
    </source>
</evidence>
<reference evidence="3 4" key="1">
    <citation type="journal article" date="2009" name="J. Bacteriol.">
        <title>Complete genome sequence of Robiginitalea biformata HTCC2501.</title>
        <authorList>
            <person name="Oh H.M."/>
            <person name="Giovannoni S.J."/>
            <person name="Lee K."/>
            <person name="Ferriera S."/>
            <person name="Johnson J."/>
            <person name="Cho J.C."/>
        </authorList>
    </citation>
    <scope>NUCLEOTIDE SEQUENCE [LARGE SCALE GENOMIC DNA]</scope>
    <source>
        <strain evidence="4">ATCC BAA-864 / HTCC2501 / KCTC 12146</strain>
    </source>
</reference>
<name>A4CM85_ROBBH</name>
<dbReference type="EMBL" id="CP001712">
    <property type="protein sequence ID" value="EAR14777.1"/>
    <property type="molecule type" value="Genomic_DNA"/>
</dbReference>
<evidence type="ECO:0000313" key="4">
    <source>
        <dbReference type="Proteomes" id="UP000009049"/>
    </source>
</evidence>
<dbReference type="GO" id="GO:0009223">
    <property type="term" value="P:pyrimidine deoxyribonucleotide catabolic process"/>
    <property type="evidence" value="ECO:0007669"/>
    <property type="project" value="TreeGrafter"/>
</dbReference>
<dbReference type="SUPFAM" id="SSF56784">
    <property type="entry name" value="HAD-like"/>
    <property type="match status" value="1"/>
</dbReference>
<dbReference type="PANTHER" id="PTHR16504:SF4">
    <property type="entry name" value="5'(3')-DEOXYRIBONUCLEOTIDASE"/>
    <property type="match status" value="1"/>
</dbReference>
<dbReference type="AlphaFoldDB" id="A4CM85"/>
<dbReference type="Proteomes" id="UP000009049">
    <property type="component" value="Chromosome"/>
</dbReference>
<evidence type="ECO:0000256" key="2">
    <source>
        <dbReference type="PIRSR" id="PIRSR610708-1"/>
    </source>
</evidence>
<gene>
    <name evidence="3" type="ordered locus">RB2501_10642</name>
</gene>
<dbReference type="SFLD" id="SFLDS00003">
    <property type="entry name" value="Haloacid_Dehalogenase"/>
    <property type="match status" value="1"/>
</dbReference>
<organism evidence="3 4">
    <name type="scientific">Robiginitalea biformata (strain ATCC BAA-864 / DSM 15991 / KCTC 12146 / HTCC2501)</name>
    <dbReference type="NCBI Taxonomy" id="313596"/>
    <lineage>
        <taxon>Bacteria</taxon>
        <taxon>Pseudomonadati</taxon>
        <taxon>Bacteroidota</taxon>
        <taxon>Flavobacteriia</taxon>
        <taxon>Flavobacteriales</taxon>
        <taxon>Flavobacteriaceae</taxon>
        <taxon>Robiginitalea</taxon>
    </lineage>
</organism>
<dbReference type="GO" id="GO:0008253">
    <property type="term" value="F:5'-nucleotidase activity"/>
    <property type="evidence" value="ECO:0007669"/>
    <property type="project" value="InterPro"/>
</dbReference>
<dbReference type="InterPro" id="IPR036412">
    <property type="entry name" value="HAD-like_sf"/>
</dbReference>
<dbReference type="PANTHER" id="PTHR16504">
    <property type="entry name" value="5'(3')-DEOXYRIBONUCLEOTIDASE"/>
    <property type="match status" value="1"/>
</dbReference>